<evidence type="ECO:0000256" key="2">
    <source>
        <dbReference type="SAM" id="SignalP"/>
    </source>
</evidence>
<sequence>MRVLLLVPAMLALAVPAMAESTRPARQPSEAQAAQQQRMRQCNTDARANNLSGDARKEFMRRCLAGQGAVAPSSTN</sequence>
<name>A0A437MNE8_9PROT</name>
<accession>A0A437MNE8</accession>
<comment type="caution">
    <text evidence="3">The sequence shown here is derived from an EMBL/GenBank/DDBJ whole genome shotgun (WGS) entry which is preliminary data.</text>
</comment>
<dbReference type="OrthoDB" id="7283944at2"/>
<dbReference type="InterPro" id="IPR011690">
    <property type="entry name" value="P_starv_induced_PsiF"/>
</dbReference>
<feature type="signal peptide" evidence="2">
    <location>
        <begin position="1"/>
        <end position="19"/>
    </location>
</feature>
<keyword evidence="2" id="KW-0732">Signal</keyword>
<evidence type="ECO:0008006" key="5">
    <source>
        <dbReference type="Google" id="ProtNLM"/>
    </source>
</evidence>
<reference evidence="3 4" key="1">
    <citation type="submission" date="2019-01" db="EMBL/GenBank/DDBJ databases">
        <authorList>
            <person name="Chen W.-M."/>
        </authorList>
    </citation>
    <scope>NUCLEOTIDE SEQUENCE [LARGE SCALE GENOMIC DNA]</scope>
    <source>
        <strain evidence="3 4">CCP-6</strain>
    </source>
</reference>
<dbReference type="AlphaFoldDB" id="A0A437MNE8"/>
<dbReference type="Proteomes" id="UP000282957">
    <property type="component" value="Unassembled WGS sequence"/>
</dbReference>
<feature type="region of interest" description="Disordered" evidence="1">
    <location>
        <begin position="21"/>
        <end position="40"/>
    </location>
</feature>
<protein>
    <recommendedName>
        <fullName evidence="5">Phosphate starvation-inducible protein PsiF</fullName>
    </recommendedName>
</protein>
<feature type="chain" id="PRO_5019500159" description="Phosphate starvation-inducible protein PsiF" evidence="2">
    <location>
        <begin position="20"/>
        <end position="76"/>
    </location>
</feature>
<organism evidence="3 4">
    <name type="scientific">Rhodovarius crocodyli</name>
    <dbReference type="NCBI Taxonomy" id="1979269"/>
    <lineage>
        <taxon>Bacteria</taxon>
        <taxon>Pseudomonadati</taxon>
        <taxon>Pseudomonadota</taxon>
        <taxon>Alphaproteobacteria</taxon>
        <taxon>Acetobacterales</taxon>
        <taxon>Roseomonadaceae</taxon>
        <taxon>Rhodovarius</taxon>
    </lineage>
</organism>
<keyword evidence="4" id="KW-1185">Reference proteome</keyword>
<dbReference type="RefSeq" id="WP_127785907.1">
    <property type="nucleotide sequence ID" value="NZ_SACL01000001.1"/>
</dbReference>
<evidence type="ECO:0000313" key="3">
    <source>
        <dbReference type="EMBL" id="RVT99168.1"/>
    </source>
</evidence>
<gene>
    <name evidence="3" type="ORF">EOD42_03450</name>
</gene>
<proteinExistence type="predicted"/>
<dbReference type="EMBL" id="SACL01000001">
    <property type="protein sequence ID" value="RVT99168.1"/>
    <property type="molecule type" value="Genomic_DNA"/>
</dbReference>
<dbReference type="Pfam" id="PF07769">
    <property type="entry name" value="PsiF_repeat"/>
    <property type="match status" value="1"/>
</dbReference>
<evidence type="ECO:0000256" key="1">
    <source>
        <dbReference type="SAM" id="MobiDB-lite"/>
    </source>
</evidence>
<evidence type="ECO:0000313" key="4">
    <source>
        <dbReference type="Proteomes" id="UP000282957"/>
    </source>
</evidence>